<gene>
    <name evidence="6" type="primary">sigI</name>
    <name evidence="7" type="ORF">SAMN02745196_02029</name>
</gene>
<dbReference type="GO" id="GO:0016987">
    <property type="term" value="F:sigma factor activity"/>
    <property type="evidence" value="ECO:0007669"/>
    <property type="project" value="UniProtKB-UniRule"/>
</dbReference>
<evidence type="ECO:0000256" key="2">
    <source>
        <dbReference type="ARBA" id="ARBA00023015"/>
    </source>
</evidence>
<dbReference type="AlphaFoldDB" id="A0A1M5X5U0"/>
<organism evidence="7 8">
    <name type="scientific">Clostridium collagenovorans DSM 3089</name>
    <dbReference type="NCBI Taxonomy" id="1121306"/>
    <lineage>
        <taxon>Bacteria</taxon>
        <taxon>Bacillati</taxon>
        <taxon>Bacillota</taxon>
        <taxon>Clostridia</taxon>
        <taxon>Eubacteriales</taxon>
        <taxon>Clostridiaceae</taxon>
        <taxon>Clostridium</taxon>
    </lineage>
</organism>
<keyword evidence="5 6" id="KW-0804">Transcription</keyword>
<comment type="activity regulation">
    <text evidence="6">Negatively regulated by the anti-sigma-I factor RsgI.</text>
</comment>
<feature type="short sequence motif" description="Polymerase core binding" evidence="6">
    <location>
        <begin position="44"/>
        <end position="57"/>
    </location>
</feature>
<evidence type="ECO:0000256" key="5">
    <source>
        <dbReference type="ARBA" id="ARBA00023163"/>
    </source>
</evidence>
<evidence type="ECO:0000256" key="6">
    <source>
        <dbReference type="HAMAP-Rule" id="MF_02064"/>
    </source>
</evidence>
<dbReference type="Proteomes" id="UP000184526">
    <property type="component" value="Unassembled WGS sequence"/>
</dbReference>
<dbReference type="EMBL" id="FQXP01000007">
    <property type="protein sequence ID" value="SHH95156.1"/>
    <property type="molecule type" value="Genomic_DNA"/>
</dbReference>
<evidence type="ECO:0000313" key="8">
    <source>
        <dbReference type="Proteomes" id="UP000184526"/>
    </source>
</evidence>
<keyword evidence="6" id="KW-0346">Stress response</keyword>
<dbReference type="PIRSF" id="PIRSF038953">
    <property type="entry name" value="SigI"/>
    <property type="match status" value="1"/>
</dbReference>
<dbReference type="SUPFAM" id="SSF88946">
    <property type="entry name" value="Sigma2 domain of RNA polymerase sigma factors"/>
    <property type="match status" value="1"/>
</dbReference>
<dbReference type="InterPro" id="IPR013325">
    <property type="entry name" value="RNA_pol_sigma_r2"/>
</dbReference>
<accession>A0A1M5X5U0</accession>
<dbReference type="OrthoDB" id="3190733at2"/>
<dbReference type="RefSeq" id="WP_072831902.1">
    <property type="nucleotide sequence ID" value="NZ_FQXP01000007.1"/>
</dbReference>
<dbReference type="GO" id="GO:0006352">
    <property type="term" value="P:DNA-templated transcription initiation"/>
    <property type="evidence" value="ECO:0007669"/>
    <property type="project" value="UniProtKB-UniRule"/>
</dbReference>
<protein>
    <recommendedName>
        <fullName evidence="6">RNA polymerase sigma factor SigI</fullName>
    </recommendedName>
</protein>
<sequence>MFSNYSNNPISEKKLNSIIEDYMPLIIKTISSITGKYVSIENDEEFSVGLMAFVEAMEKYEESKGAFPSFAKLVISSRIKTYLIKENKRSRETSMEELMNSGIELSSEYSNPIEDKEELKTEISKFKVELSEFGLSLEDLVQEAPKHEDTRRNAINISEKVSKDEPLTTFIFGKKRLPIKQISLKYTVTEKILKRSKKFILSLVIIFFRNYRNIRLWIKS</sequence>
<dbReference type="GO" id="GO:0005737">
    <property type="term" value="C:cytoplasm"/>
    <property type="evidence" value="ECO:0007669"/>
    <property type="project" value="UniProtKB-SubCell"/>
</dbReference>
<dbReference type="GO" id="GO:0003677">
    <property type="term" value="F:DNA binding"/>
    <property type="evidence" value="ECO:0007669"/>
    <property type="project" value="UniProtKB-UniRule"/>
</dbReference>
<evidence type="ECO:0000256" key="4">
    <source>
        <dbReference type="ARBA" id="ARBA00023125"/>
    </source>
</evidence>
<keyword evidence="3 6" id="KW-0731">Sigma factor</keyword>
<comment type="function">
    <text evidence="6">Sigma factors are initiation factors that promote the attachment of RNA polymerase to specific initiation sites and are then released.</text>
</comment>
<feature type="DNA-binding region" description="H-T-H motif" evidence="6">
    <location>
        <begin position="179"/>
        <end position="198"/>
    </location>
</feature>
<keyword evidence="1 6" id="KW-0963">Cytoplasm</keyword>
<keyword evidence="4 6" id="KW-0238">DNA-binding</keyword>
<comment type="subcellular location">
    <subcellularLocation>
        <location evidence="6">Cytoplasm</location>
    </subcellularLocation>
</comment>
<keyword evidence="2 6" id="KW-0805">Transcription regulation</keyword>
<dbReference type="HAMAP" id="MF_02064">
    <property type="entry name" value="Sigma70_SigI"/>
    <property type="match status" value="1"/>
</dbReference>
<dbReference type="STRING" id="1121306.SAMN02745196_02029"/>
<evidence type="ECO:0000256" key="1">
    <source>
        <dbReference type="ARBA" id="ARBA00022490"/>
    </source>
</evidence>
<reference evidence="7 8" key="1">
    <citation type="submission" date="2016-11" db="EMBL/GenBank/DDBJ databases">
        <authorList>
            <person name="Jaros S."/>
            <person name="Januszkiewicz K."/>
            <person name="Wedrychowicz H."/>
        </authorList>
    </citation>
    <scope>NUCLEOTIDE SEQUENCE [LARGE SCALE GENOMIC DNA]</scope>
    <source>
        <strain evidence="7 8">DSM 3089</strain>
    </source>
</reference>
<keyword evidence="8" id="KW-1185">Reference proteome</keyword>
<evidence type="ECO:0000256" key="3">
    <source>
        <dbReference type="ARBA" id="ARBA00023082"/>
    </source>
</evidence>
<proteinExistence type="inferred from homology"/>
<comment type="similarity">
    <text evidence="6">Belongs to the sigma-70 factor family. SigI subfamily.</text>
</comment>
<evidence type="ECO:0000313" key="7">
    <source>
        <dbReference type="EMBL" id="SHH95156.1"/>
    </source>
</evidence>
<comment type="subunit">
    <text evidence="6">Interacts with RsgI.</text>
</comment>
<dbReference type="Gene3D" id="1.10.1740.10">
    <property type="match status" value="1"/>
</dbReference>
<dbReference type="InterPro" id="IPR014244">
    <property type="entry name" value="RNA_pol_sigma-I"/>
</dbReference>
<name>A0A1M5X5U0_9CLOT</name>